<evidence type="ECO:0000259" key="8">
    <source>
        <dbReference type="Pfam" id="PF14293"/>
    </source>
</evidence>
<dbReference type="SUPFAM" id="SSF52540">
    <property type="entry name" value="P-loop containing nucleoside triphosphate hydrolases"/>
    <property type="match status" value="1"/>
</dbReference>
<evidence type="ECO:0000256" key="6">
    <source>
        <dbReference type="ARBA" id="ARBA00023136"/>
    </source>
</evidence>
<dbReference type="InterPro" id="IPR051539">
    <property type="entry name" value="T4SS-coupling_protein"/>
</dbReference>
<keyword evidence="3" id="KW-1003">Cell membrane</keyword>
<keyword evidence="6 7" id="KW-0472">Membrane</keyword>
<proteinExistence type="inferred from homology"/>
<gene>
    <name evidence="9" type="ORF">SAMN05444274_101543</name>
</gene>
<keyword evidence="5 7" id="KW-1133">Transmembrane helix</keyword>
<dbReference type="NCBIfam" id="NF041326">
    <property type="entry name" value="Bacteroid_MobC"/>
    <property type="match status" value="1"/>
</dbReference>
<feature type="transmembrane region" description="Helical" evidence="7">
    <location>
        <begin position="124"/>
        <end position="144"/>
    </location>
</feature>
<feature type="domain" description="YWFCY" evidence="8">
    <location>
        <begin position="5"/>
        <end position="149"/>
    </location>
</feature>
<evidence type="ECO:0000256" key="3">
    <source>
        <dbReference type="ARBA" id="ARBA00022475"/>
    </source>
</evidence>
<evidence type="ECO:0000256" key="4">
    <source>
        <dbReference type="ARBA" id="ARBA00022692"/>
    </source>
</evidence>
<protein>
    <submittedName>
        <fullName evidence="9">Type IV secretory pathway, VirD4 component, TraG/TraD family ATPase</fullName>
    </submittedName>
</protein>
<evidence type="ECO:0000313" key="9">
    <source>
        <dbReference type="EMBL" id="SHE50638.1"/>
    </source>
</evidence>
<comment type="subcellular location">
    <subcellularLocation>
        <location evidence="1">Cell membrane</location>
        <topology evidence="1">Multi-pass membrane protein</topology>
    </subcellularLocation>
</comment>
<reference evidence="9 10" key="1">
    <citation type="submission" date="2016-11" db="EMBL/GenBank/DDBJ databases">
        <authorList>
            <person name="Jaros S."/>
            <person name="Januszkiewicz K."/>
            <person name="Wedrychowicz H."/>
        </authorList>
    </citation>
    <scope>NUCLEOTIDE SEQUENCE [LARGE SCALE GENOMIC DNA]</scope>
    <source>
        <strain evidence="9 10">DSM 26910</strain>
    </source>
</reference>
<dbReference type="InterPro" id="IPR025988">
    <property type="entry name" value="YWFCY_dom"/>
</dbReference>
<feature type="transmembrane region" description="Helical" evidence="7">
    <location>
        <begin position="92"/>
        <end position="112"/>
    </location>
</feature>
<dbReference type="InterPro" id="IPR003688">
    <property type="entry name" value="TraG/VirD4"/>
</dbReference>
<feature type="transmembrane region" description="Helical" evidence="7">
    <location>
        <begin position="313"/>
        <end position="329"/>
    </location>
</feature>
<organism evidence="9 10">
    <name type="scientific">Mariniphaga anaerophila</name>
    <dbReference type="NCBI Taxonomy" id="1484053"/>
    <lineage>
        <taxon>Bacteria</taxon>
        <taxon>Pseudomonadati</taxon>
        <taxon>Bacteroidota</taxon>
        <taxon>Bacteroidia</taxon>
        <taxon>Marinilabiliales</taxon>
        <taxon>Prolixibacteraceae</taxon>
        <taxon>Mariniphaga</taxon>
    </lineage>
</organism>
<sequence>MQNEDDVRALAKIIELIRAVSILMLLVHYYWFCYEALVQLNSTVGIIDKVLLNFQKYTGIFSAPLWTKLIAFVLLAISCLGIRGVKTEKVTWIKIFVFLILGLALFFLNGFLLKLESSLLVKNVVYVLTLATGYVFLLKAGLWMSRLLNNNLMEDVFNDENESFMQENCLMENEYSVNLPTRYKHKGKEYEGWINVVNPFRASIVLGTPGSGKSYAIVNNYIKQQIHKGFSMYIYDFKFDDLSVIAYNTLLKNIHRYEVAPKFYVINFDDPERSHRCNPIAPEFMTDIADAYESAYTIMLNLNKTWIQKQGDFFVESPIILLAAIIWYLKIYQGGKYCTFPHAVEFLNKKYADIFTILTSYPELENYLSPFMDAWEGGAQDQLQGQIASAKIPLSRMISPQLYWVMSGNDFSLDINNPKEPKILCVGNNPDRQNIYSAALGLYNSRIVKLINKKGQLKSSVIIDELPTIYFRGLDNLIATARSNKVAVCLGFQDFSQLNRDYGDKEAKVVMNTVGNIFSGQVVGETAKNLSERFGKVLQKRQSMTINRQDKSTSINTQMDTLIPASKISNLTQGTFVGAVSDNFDERIDQKIFHAEIVVDNEKVARETKKYKPVPVITNFTDEDGNNKLQEEIDFNYSRIKTETSQIVVDELVRIKNNPELAHLIKIDS</sequence>
<dbReference type="Gene3D" id="3.40.50.300">
    <property type="entry name" value="P-loop containing nucleotide triphosphate hydrolases"/>
    <property type="match status" value="2"/>
</dbReference>
<dbReference type="EMBL" id="FQUM01000001">
    <property type="protein sequence ID" value="SHE50638.1"/>
    <property type="molecule type" value="Genomic_DNA"/>
</dbReference>
<dbReference type="Proteomes" id="UP000184164">
    <property type="component" value="Unassembled WGS sequence"/>
</dbReference>
<dbReference type="Pfam" id="PF02534">
    <property type="entry name" value="T4SS-DNA_transf"/>
    <property type="match status" value="1"/>
</dbReference>
<evidence type="ECO:0000256" key="7">
    <source>
        <dbReference type="SAM" id="Phobius"/>
    </source>
</evidence>
<dbReference type="AlphaFoldDB" id="A0A1M4U1M2"/>
<evidence type="ECO:0000313" key="10">
    <source>
        <dbReference type="Proteomes" id="UP000184164"/>
    </source>
</evidence>
<feature type="transmembrane region" description="Helical" evidence="7">
    <location>
        <begin position="65"/>
        <end position="85"/>
    </location>
</feature>
<keyword evidence="10" id="KW-1185">Reference proteome</keyword>
<evidence type="ECO:0000256" key="5">
    <source>
        <dbReference type="ARBA" id="ARBA00022989"/>
    </source>
</evidence>
<dbReference type="RefSeq" id="WP_072998641.1">
    <property type="nucleotide sequence ID" value="NZ_FQUM01000001.1"/>
</dbReference>
<evidence type="ECO:0000256" key="2">
    <source>
        <dbReference type="ARBA" id="ARBA00008806"/>
    </source>
</evidence>
<keyword evidence="4 7" id="KW-0812">Transmembrane</keyword>
<dbReference type="STRING" id="1484053.SAMN05444274_101543"/>
<name>A0A1M4U1M2_9BACT</name>
<feature type="transmembrane region" description="Helical" evidence="7">
    <location>
        <begin position="12"/>
        <end position="32"/>
    </location>
</feature>
<dbReference type="Pfam" id="PF14293">
    <property type="entry name" value="YWFCY"/>
    <property type="match status" value="1"/>
</dbReference>
<dbReference type="PANTHER" id="PTHR37937:SF1">
    <property type="entry name" value="CONJUGATIVE TRANSFER: DNA TRANSPORT"/>
    <property type="match status" value="1"/>
</dbReference>
<dbReference type="PANTHER" id="PTHR37937">
    <property type="entry name" value="CONJUGATIVE TRANSFER: DNA TRANSPORT"/>
    <property type="match status" value="1"/>
</dbReference>
<evidence type="ECO:0000256" key="1">
    <source>
        <dbReference type="ARBA" id="ARBA00004651"/>
    </source>
</evidence>
<accession>A0A1M4U1M2</accession>
<dbReference type="GO" id="GO:0005886">
    <property type="term" value="C:plasma membrane"/>
    <property type="evidence" value="ECO:0007669"/>
    <property type="project" value="UniProtKB-SubCell"/>
</dbReference>
<dbReference type="OrthoDB" id="102453at2"/>
<dbReference type="CDD" id="cd01127">
    <property type="entry name" value="TrwB_TraG_TraD_VirD4"/>
    <property type="match status" value="1"/>
</dbReference>
<dbReference type="InterPro" id="IPR027417">
    <property type="entry name" value="P-loop_NTPase"/>
</dbReference>
<comment type="similarity">
    <text evidence="2">Belongs to the VirD4/TraG family.</text>
</comment>